<accession>A0A0G4EDZ1</accession>
<organism evidence="1 2">
    <name type="scientific">Vitrella brassicaformis (strain CCMP3155)</name>
    <dbReference type="NCBI Taxonomy" id="1169540"/>
    <lineage>
        <taxon>Eukaryota</taxon>
        <taxon>Sar</taxon>
        <taxon>Alveolata</taxon>
        <taxon>Colpodellida</taxon>
        <taxon>Vitrellaceae</taxon>
        <taxon>Vitrella</taxon>
    </lineage>
</organism>
<dbReference type="EMBL" id="CDMY01000200">
    <property type="protein sequence ID" value="CEL93969.1"/>
    <property type="molecule type" value="Genomic_DNA"/>
</dbReference>
<reference evidence="1 2" key="1">
    <citation type="submission" date="2014-11" db="EMBL/GenBank/DDBJ databases">
        <authorList>
            <person name="Zhu J."/>
            <person name="Qi W."/>
            <person name="Song R."/>
        </authorList>
    </citation>
    <scope>NUCLEOTIDE SEQUENCE [LARGE SCALE GENOMIC DNA]</scope>
</reference>
<name>A0A0G4EDZ1_VITBC</name>
<dbReference type="VEuPathDB" id="CryptoDB:Vbra_20314"/>
<evidence type="ECO:0000313" key="2">
    <source>
        <dbReference type="Proteomes" id="UP000041254"/>
    </source>
</evidence>
<proteinExistence type="predicted"/>
<dbReference type="PhylomeDB" id="A0A0G4EDZ1"/>
<sequence>MRCPLTVRLVQLVEGTRDTLEELVGETLDSCEVDLRSPSSDDGMLFPQLRTVKVTGAWGEVAFDRDWRLGSLEVFHGRQRHHLYVFAFLHSTSWDSPMGAWVAYSTDLHTVTIERPLPRHMWLFADPADAVIRESLRENPALKRLTGVEMPMYLGEDEEVEPLPQLLELRGTIVGPKLCFDAKFQGFHNSRTRILAPGAIEDYSGSDFTFPFALLWRIIDERGHVDECATTAILVASYATEVSFPSGLRDHQVCSVGFYSLVARLSFPRATKLTEGSDELLPVPDMLLDCMGRLFPSVTTLDLSEGEELGETVVHAAMGQLTQLQTITYYVDTHEDGFCPAFLRGNRGKGPSIHVSLDRLDSEELPLTTLTICREGEEREGSVDDPITRITATVTADHTNDFSVECAVLSIGQAVAWLPNLSQIVLGVPLW</sequence>
<dbReference type="InParanoid" id="A0A0G4EDZ1"/>
<dbReference type="AlphaFoldDB" id="A0A0G4EDZ1"/>
<protein>
    <submittedName>
        <fullName evidence="1">Uncharacterized protein</fullName>
    </submittedName>
</protein>
<dbReference type="Proteomes" id="UP000041254">
    <property type="component" value="Unassembled WGS sequence"/>
</dbReference>
<gene>
    <name evidence="1" type="ORF">Vbra_20314</name>
</gene>
<keyword evidence="2" id="KW-1185">Reference proteome</keyword>
<evidence type="ECO:0000313" key="1">
    <source>
        <dbReference type="EMBL" id="CEL93969.1"/>
    </source>
</evidence>